<dbReference type="EMBL" id="GBRH01229313">
    <property type="protein sequence ID" value="JAD68582.1"/>
    <property type="molecule type" value="Transcribed_RNA"/>
</dbReference>
<evidence type="ECO:0000256" key="1">
    <source>
        <dbReference type="SAM" id="MobiDB-lite"/>
    </source>
</evidence>
<reference evidence="2" key="2">
    <citation type="journal article" date="2015" name="Data Brief">
        <title>Shoot transcriptome of the giant reed, Arundo donax.</title>
        <authorList>
            <person name="Barrero R.A."/>
            <person name="Guerrero F.D."/>
            <person name="Moolhuijzen P."/>
            <person name="Goolsby J.A."/>
            <person name="Tidwell J."/>
            <person name="Bellgard S.E."/>
            <person name="Bellgard M.I."/>
        </authorList>
    </citation>
    <scope>NUCLEOTIDE SEQUENCE</scope>
    <source>
        <tissue evidence="2">Shoot tissue taken approximately 20 cm above the soil surface</tissue>
    </source>
</reference>
<sequence length="238" mass="25786">MASSTIRKDCSISIILSCLNNCQRSYPQPATATAVFRGSTASGCGGLLLVFTAQNRQPWVQVSPRSMIVAVSMPSPSPLAPSSPFQRSPMLGHWASTQTVLSLRSPSDSLSLGYLLYVAHLLAMVQRRWERHPLCRRRRFLLGSLDLPSIAASVTVAWGSSPQPEESERHFMVSDLEILQNQNLLVAVDQQLLLLLLARRNRWPGELHGPPSSPRTGGGLAEAAGGGAVARRGRGQLL</sequence>
<evidence type="ECO:0000313" key="2">
    <source>
        <dbReference type="EMBL" id="JAD68582.1"/>
    </source>
</evidence>
<protein>
    <submittedName>
        <fullName evidence="2">Uncharacterized protein</fullName>
    </submittedName>
</protein>
<reference evidence="2" key="1">
    <citation type="submission" date="2014-09" db="EMBL/GenBank/DDBJ databases">
        <authorList>
            <person name="Magalhaes I.L.F."/>
            <person name="Oliveira U."/>
            <person name="Santos F.R."/>
            <person name="Vidigal T.H.D.A."/>
            <person name="Brescovit A.D."/>
            <person name="Santos A.J."/>
        </authorList>
    </citation>
    <scope>NUCLEOTIDE SEQUENCE</scope>
    <source>
        <tissue evidence="2">Shoot tissue taken approximately 20 cm above the soil surface</tissue>
    </source>
</reference>
<proteinExistence type="predicted"/>
<accession>A0A0A9CAQ8</accession>
<feature type="compositionally biased region" description="Gly residues" evidence="1">
    <location>
        <begin position="216"/>
        <end position="228"/>
    </location>
</feature>
<name>A0A0A9CAQ8_ARUDO</name>
<organism evidence="2">
    <name type="scientific">Arundo donax</name>
    <name type="common">Giant reed</name>
    <name type="synonym">Donax arundinaceus</name>
    <dbReference type="NCBI Taxonomy" id="35708"/>
    <lineage>
        <taxon>Eukaryota</taxon>
        <taxon>Viridiplantae</taxon>
        <taxon>Streptophyta</taxon>
        <taxon>Embryophyta</taxon>
        <taxon>Tracheophyta</taxon>
        <taxon>Spermatophyta</taxon>
        <taxon>Magnoliopsida</taxon>
        <taxon>Liliopsida</taxon>
        <taxon>Poales</taxon>
        <taxon>Poaceae</taxon>
        <taxon>PACMAD clade</taxon>
        <taxon>Arundinoideae</taxon>
        <taxon>Arundineae</taxon>
        <taxon>Arundo</taxon>
    </lineage>
</organism>
<dbReference type="AlphaFoldDB" id="A0A0A9CAQ8"/>
<feature type="region of interest" description="Disordered" evidence="1">
    <location>
        <begin position="206"/>
        <end position="238"/>
    </location>
</feature>